<evidence type="ECO:0000256" key="1">
    <source>
        <dbReference type="PROSITE-ProRule" id="PRU01363"/>
    </source>
</evidence>
<feature type="active site" description="Proton acceptor; for dehydratase activity" evidence="1">
    <location>
        <position position="25"/>
    </location>
</feature>
<dbReference type="Proteomes" id="UP000663720">
    <property type="component" value="Chromosome"/>
</dbReference>
<accession>A0A975GEV9</accession>
<dbReference type="AlphaFoldDB" id="A0A975GEV9"/>
<dbReference type="EMBL" id="CP061799">
    <property type="protein sequence ID" value="QTA78598.1"/>
    <property type="molecule type" value="Genomic_DNA"/>
</dbReference>
<feature type="region of interest" description="N-terminal hotdog fold" evidence="1">
    <location>
        <begin position="1"/>
        <end position="123"/>
    </location>
</feature>
<dbReference type="InterPro" id="IPR049551">
    <property type="entry name" value="PKS_DH_C"/>
</dbReference>
<dbReference type="InterPro" id="IPR049900">
    <property type="entry name" value="PKS_mFAS_DH"/>
</dbReference>
<feature type="active site" description="Proton donor; for dehydratase activity" evidence="1">
    <location>
        <position position="192"/>
    </location>
</feature>
<evidence type="ECO:0000313" key="4">
    <source>
        <dbReference type="Proteomes" id="UP000663720"/>
    </source>
</evidence>
<gene>
    <name evidence="3" type="ORF">dnl_08220</name>
</gene>
<evidence type="ECO:0000313" key="3">
    <source>
        <dbReference type="EMBL" id="QTA78598.1"/>
    </source>
</evidence>
<keyword evidence="4" id="KW-1185">Reference proteome</keyword>
<dbReference type="SUPFAM" id="SSF54637">
    <property type="entry name" value="Thioesterase/thiol ester dehydrase-isomerase"/>
    <property type="match status" value="1"/>
</dbReference>
<feature type="domain" description="PKS/mFAS DH" evidence="2">
    <location>
        <begin position="1"/>
        <end position="275"/>
    </location>
</feature>
<sequence>MNIHREEYTKTLELNIDIQPYFLDHQFENKPVLPAVEAMQILSRAVFPYLENKDINCIANAEFPRFLPIPFNEKTIPVFINIDLHKKGSIKAVLITQTLSKKMKIRRMKEHVSLEFLTCDNNIDKSFQIHPIKEKYFEIPAQRIYKELIPFGPAYHNIHDKLKITENQAEAFVYAGDFASDYSPAGSPFPLDAAFHAACVWGQRYAGIVAFPIGLDKRHIIKPAQPGNTYTARIKPVSQKSSLLIFDIEIYNLQDNLCESTSGVKMKDVSSGRLRPPDWVCM</sequence>
<reference evidence="3" key="1">
    <citation type="journal article" date="2021" name="Microb. Physiol.">
        <title>Proteogenomic Insights into the Physiology of Marine, Sulfate-Reducing, Filamentous Desulfonema limicola and Desulfonema magnum.</title>
        <authorList>
            <person name="Schnaars V."/>
            <person name="Wohlbrand L."/>
            <person name="Scheve S."/>
            <person name="Hinrichs C."/>
            <person name="Reinhardt R."/>
            <person name="Rabus R."/>
        </authorList>
    </citation>
    <scope>NUCLEOTIDE SEQUENCE</scope>
    <source>
        <strain evidence="3">5ac10</strain>
    </source>
</reference>
<dbReference type="PROSITE" id="PS52019">
    <property type="entry name" value="PKS_MFAS_DH"/>
    <property type="match status" value="1"/>
</dbReference>
<evidence type="ECO:0000259" key="2">
    <source>
        <dbReference type="PROSITE" id="PS52019"/>
    </source>
</evidence>
<proteinExistence type="predicted"/>
<dbReference type="Pfam" id="PF14765">
    <property type="entry name" value="PS-DH"/>
    <property type="match status" value="1"/>
</dbReference>
<dbReference type="KEGG" id="dli:dnl_08220"/>
<dbReference type="Gene3D" id="3.10.129.110">
    <property type="entry name" value="Polyketide synthase dehydratase"/>
    <property type="match status" value="1"/>
</dbReference>
<organism evidence="3 4">
    <name type="scientific">Desulfonema limicola</name>
    <dbReference type="NCBI Taxonomy" id="45656"/>
    <lineage>
        <taxon>Bacteria</taxon>
        <taxon>Pseudomonadati</taxon>
        <taxon>Thermodesulfobacteriota</taxon>
        <taxon>Desulfobacteria</taxon>
        <taxon>Desulfobacterales</taxon>
        <taxon>Desulfococcaceae</taxon>
        <taxon>Desulfonema</taxon>
    </lineage>
</organism>
<dbReference type="InterPro" id="IPR042104">
    <property type="entry name" value="PKS_dehydratase_sf"/>
</dbReference>
<name>A0A975GEV9_9BACT</name>
<feature type="region of interest" description="C-terminal hotdog fold" evidence="1">
    <location>
        <begin position="135"/>
        <end position="275"/>
    </location>
</feature>
<protein>
    <submittedName>
        <fullName evidence="3">Dehydratase domain-containing protein</fullName>
    </submittedName>
</protein>
<dbReference type="InterPro" id="IPR029069">
    <property type="entry name" value="HotDog_dom_sf"/>
</dbReference>